<dbReference type="GO" id="GO:0010467">
    <property type="term" value="P:gene expression"/>
    <property type="evidence" value="ECO:0007669"/>
    <property type="project" value="Ensembl"/>
</dbReference>
<dbReference type="GO" id="GO:0006954">
    <property type="term" value="P:inflammatory response"/>
    <property type="evidence" value="ECO:0007669"/>
    <property type="project" value="Ensembl"/>
</dbReference>
<dbReference type="Pfam" id="PF00170">
    <property type="entry name" value="bZIP_1"/>
    <property type="match status" value="1"/>
</dbReference>
<accession>A0A8C5SY38</accession>
<proteinExistence type="predicted"/>
<feature type="domain" description="BZIP" evidence="2">
    <location>
        <begin position="170"/>
        <end position="233"/>
    </location>
</feature>
<dbReference type="PROSITE" id="PS50217">
    <property type="entry name" value="BZIP"/>
    <property type="match status" value="1"/>
</dbReference>
<dbReference type="PROSITE" id="PS00036">
    <property type="entry name" value="BZIP_BASIC"/>
    <property type="match status" value="1"/>
</dbReference>
<dbReference type="Proteomes" id="UP000694406">
    <property type="component" value="Unplaced"/>
</dbReference>
<evidence type="ECO:0000259" key="2">
    <source>
        <dbReference type="PROSITE" id="PS50217"/>
    </source>
</evidence>
<evidence type="ECO:0000256" key="1">
    <source>
        <dbReference type="SAM" id="MobiDB-lite"/>
    </source>
</evidence>
<dbReference type="GO" id="GO:0019221">
    <property type="term" value="P:cytokine-mediated signaling pathway"/>
    <property type="evidence" value="ECO:0007669"/>
    <property type="project" value="Ensembl"/>
</dbReference>
<reference evidence="3" key="2">
    <citation type="submission" date="2025-09" db="UniProtKB">
        <authorList>
            <consortium name="Ensembl"/>
        </authorList>
    </citation>
    <scope>IDENTIFICATION</scope>
</reference>
<dbReference type="GO" id="GO:0090575">
    <property type="term" value="C:RNA polymerase II transcription regulator complex"/>
    <property type="evidence" value="ECO:0007669"/>
    <property type="project" value="Ensembl"/>
</dbReference>
<dbReference type="PRINTS" id="PR00042">
    <property type="entry name" value="LEUZIPPRFOS"/>
</dbReference>
<feature type="compositionally biased region" description="Polar residues" evidence="1">
    <location>
        <begin position="1"/>
        <end position="16"/>
    </location>
</feature>
<feature type="region of interest" description="Disordered" evidence="1">
    <location>
        <begin position="1"/>
        <end position="34"/>
    </location>
</feature>
<dbReference type="GO" id="GO:2000144">
    <property type="term" value="P:positive regulation of DNA-templated transcription initiation"/>
    <property type="evidence" value="ECO:0007669"/>
    <property type="project" value="Ensembl"/>
</dbReference>
<dbReference type="SMART" id="SM00338">
    <property type="entry name" value="BRLZ"/>
    <property type="match status" value="1"/>
</dbReference>
<protein>
    <submittedName>
        <fullName evidence="3">FOS like 1, AP-1 transcription factor subunit</fullName>
    </submittedName>
</protein>
<dbReference type="GO" id="GO:0007296">
    <property type="term" value="P:vitellogenesis"/>
    <property type="evidence" value="ECO:0007669"/>
    <property type="project" value="Ensembl"/>
</dbReference>
<evidence type="ECO:0000313" key="4">
    <source>
        <dbReference type="Proteomes" id="UP000694406"/>
    </source>
</evidence>
<sequence>MTPAPQANSPGVTHQACQEPPGQGRGYRGTRSPSVWKGQAGCTFWNTLEPFTRNAPVAPPIRRGRLFSPHPPSPGHPWVGKKFQPDPTAGSSATTAPFVPNLNTITSNHNLQWMVQPSLMGASSGLPPPFPRPYRCPHYAAGIRPGVIRTTGPGMVPRRRHSEHLTPEEEERRRLRRERNKMAAAKCRNRRKELTDTLQAETDQLEAEQSSLRKEIAELQKQKDRLELVLEAHHPVCKILEESSGDEDGSCLRPRQASPPSQLPPDKQESLPGPQRGSRRTALVPPSITLPPSGLLEPESLHTPTLMSTPSFTPFTPSLVFTYPAPGDPDGPSVSGFPAEACSSAHRRSSSGDHSSDSLNSPTLLAL</sequence>
<dbReference type="GO" id="GO:0005654">
    <property type="term" value="C:nucleoplasm"/>
    <property type="evidence" value="ECO:0007669"/>
    <property type="project" value="Ensembl"/>
</dbReference>
<organism evidence="3 4">
    <name type="scientific">Laticauda laticaudata</name>
    <name type="common">Blue-ringed sea krait</name>
    <name type="synonym">Blue-lipped sea krait</name>
    <dbReference type="NCBI Taxonomy" id="8630"/>
    <lineage>
        <taxon>Eukaryota</taxon>
        <taxon>Metazoa</taxon>
        <taxon>Chordata</taxon>
        <taxon>Craniata</taxon>
        <taxon>Vertebrata</taxon>
        <taxon>Euteleostomi</taxon>
        <taxon>Lepidosauria</taxon>
        <taxon>Squamata</taxon>
        <taxon>Bifurcata</taxon>
        <taxon>Unidentata</taxon>
        <taxon>Episquamata</taxon>
        <taxon>Toxicofera</taxon>
        <taxon>Serpentes</taxon>
        <taxon>Colubroidea</taxon>
        <taxon>Elapidae</taxon>
        <taxon>Laticaudinae</taxon>
        <taxon>Laticauda</taxon>
    </lineage>
</organism>
<dbReference type="GO" id="GO:0000978">
    <property type="term" value="F:RNA polymerase II cis-regulatory region sequence-specific DNA binding"/>
    <property type="evidence" value="ECO:0007669"/>
    <property type="project" value="Ensembl"/>
</dbReference>
<dbReference type="Ensembl" id="ENSLLTT00000024126.1">
    <property type="protein sequence ID" value="ENSLLTP00000023272.1"/>
    <property type="gene ID" value="ENSLLTG00000017202.1"/>
</dbReference>
<dbReference type="FunFam" id="1.20.5.170:FF:000006">
    <property type="entry name" value="fos-related antigen 2 isoform X1"/>
    <property type="match status" value="1"/>
</dbReference>
<feature type="region of interest" description="Disordered" evidence="1">
    <location>
        <begin position="145"/>
        <end position="176"/>
    </location>
</feature>
<keyword evidence="4" id="KW-1185">Reference proteome</keyword>
<dbReference type="GO" id="GO:0002224">
    <property type="term" value="P:toll-like receptor signaling pathway"/>
    <property type="evidence" value="ECO:0007669"/>
    <property type="project" value="Ensembl"/>
</dbReference>
<dbReference type="PANTHER" id="PTHR23351:SF6">
    <property type="entry name" value="FOS-RELATED ANTIGEN 1"/>
    <property type="match status" value="1"/>
</dbReference>
<reference evidence="3" key="1">
    <citation type="submission" date="2025-08" db="UniProtKB">
        <authorList>
            <consortium name="Ensembl"/>
        </authorList>
    </citation>
    <scope>IDENTIFICATION</scope>
</reference>
<dbReference type="PANTHER" id="PTHR23351">
    <property type="entry name" value="FOS TRANSCRIPTION FACTOR-RELATED"/>
    <property type="match status" value="1"/>
</dbReference>
<name>A0A8C5SY38_LATLA</name>
<dbReference type="InterPro" id="IPR046347">
    <property type="entry name" value="bZIP_sf"/>
</dbReference>
<dbReference type="InterPro" id="IPR000837">
    <property type="entry name" value="AP-1"/>
</dbReference>
<dbReference type="GO" id="GO:1990841">
    <property type="term" value="F:promoter-specific chromatin binding"/>
    <property type="evidence" value="ECO:0007669"/>
    <property type="project" value="Ensembl"/>
</dbReference>
<feature type="compositionally biased region" description="Basic and acidic residues" evidence="1">
    <location>
        <begin position="163"/>
        <end position="173"/>
    </location>
</feature>
<dbReference type="GO" id="GO:0009611">
    <property type="term" value="P:response to wounding"/>
    <property type="evidence" value="ECO:0007669"/>
    <property type="project" value="Ensembl"/>
</dbReference>
<feature type="region of interest" description="Disordered" evidence="1">
    <location>
        <begin position="241"/>
        <end position="309"/>
    </location>
</feature>
<dbReference type="CDD" id="cd14721">
    <property type="entry name" value="bZIP_Fos"/>
    <property type="match status" value="1"/>
</dbReference>
<feature type="region of interest" description="Disordered" evidence="1">
    <location>
        <begin position="323"/>
        <end position="367"/>
    </location>
</feature>
<dbReference type="GO" id="GO:1902895">
    <property type="term" value="P:positive regulation of miRNA transcription"/>
    <property type="evidence" value="ECO:0007669"/>
    <property type="project" value="Ensembl"/>
</dbReference>
<evidence type="ECO:0000313" key="3">
    <source>
        <dbReference type="Ensembl" id="ENSLLTP00000023272.1"/>
    </source>
</evidence>
<dbReference type="SUPFAM" id="SSF57959">
    <property type="entry name" value="Leucine zipper domain"/>
    <property type="match status" value="1"/>
</dbReference>
<dbReference type="InterPro" id="IPR004827">
    <property type="entry name" value="bZIP"/>
</dbReference>
<dbReference type="Gene3D" id="1.20.5.170">
    <property type="match status" value="1"/>
</dbReference>
<dbReference type="GeneTree" id="ENSGT00940000160034"/>
<dbReference type="AlphaFoldDB" id="A0A8C5SY38"/>
<gene>
    <name evidence="3" type="primary">FOSL1</name>
</gene>
<dbReference type="GO" id="GO:0000981">
    <property type="term" value="F:DNA-binding transcription factor activity, RNA polymerase II-specific"/>
    <property type="evidence" value="ECO:0007669"/>
    <property type="project" value="TreeGrafter"/>
</dbReference>